<evidence type="ECO:0000313" key="2">
    <source>
        <dbReference type="EMBL" id="KAF3555044.1"/>
    </source>
</evidence>
<protein>
    <submittedName>
        <fullName evidence="2">Uncharacterized protein</fullName>
    </submittedName>
</protein>
<dbReference type="EMBL" id="QGKX02000996">
    <property type="protein sequence ID" value="KAF3555044.1"/>
    <property type="molecule type" value="Genomic_DNA"/>
</dbReference>
<proteinExistence type="predicted"/>
<reference evidence="2" key="1">
    <citation type="submission" date="2019-12" db="EMBL/GenBank/DDBJ databases">
        <title>Genome sequencing and annotation of Brassica cretica.</title>
        <authorList>
            <person name="Studholme D.J."/>
            <person name="Sarris P."/>
        </authorList>
    </citation>
    <scope>NUCLEOTIDE SEQUENCE</scope>
    <source>
        <strain evidence="2">PFS-109/04</strain>
        <tissue evidence="2">Leaf</tissue>
    </source>
</reference>
<dbReference type="AlphaFoldDB" id="A0A8S9QQC0"/>
<sequence>MSFINTMEQFSLLSNNNGGDVGDFDEDDGGDIVDGKDNVEDSSPTINQTVRIKKFIHHGAFTLDIAKVKVPPQ</sequence>
<evidence type="ECO:0000256" key="1">
    <source>
        <dbReference type="SAM" id="MobiDB-lite"/>
    </source>
</evidence>
<dbReference type="Proteomes" id="UP000712600">
    <property type="component" value="Unassembled WGS sequence"/>
</dbReference>
<name>A0A8S9QQC0_BRACR</name>
<comment type="caution">
    <text evidence="2">The sequence shown here is derived from an EMBL/GenBank/DDBJ whole genome shotgun (WGS) entry which is preliminary data.</text>
</comment>
<organism evidence="2 3">
    <name type="scientific">Brassica cretica</name>
    <name type="common">Mustard</name>
    <dbReference type="NCBI Taxonomy" id="69181"/>
    <lineage>
        <taxon>Eukaryota</taxon>
        <taxon>Viridiplantae</taxon>
        <taxon>Streptophyta</taxon>
        <taxon>Embryophyta</taxon>
        <taxon>Tracheophyta</taxon>
        <taxon>Spermatophyta</taxon>
        <taxon>Magnoliopsida</taxon>
        <taxon>eudicotyledons</taxon>
        <taxon>Gunneridae</taxon>
        <taxon>Pentapetalae</taxon>
        <taxon>rosids</taxon>
        <taxon>malvids</taxon>
        <taxon>Brassicales</taxon>
        <taxon>Brassicaceae</taxon>
        <taxon>Brassiceae</taxon>
        <taxon>Brassica</taxon>
    </lineage>
</organism>
<feature type="region of interest" description="Disordered" evidence="1">
    <location>
        <begin position="15"/>
        <end position="43"/>
    </location>
</feature>
<feature type="compositionally biased region" description="Acidic residues" evidence="1">
    <location>
        <begin position="22"/>
        <end position="31"/>
    </location>
</feature>
<accession>A0A8S9QQC0</accession>
<evidence type="ECO:0000313" key="3">
    <source>
        <dbReference type="Proteomes" id="UP000712600"/>
    </source>
</evidence>
<gene>
    <name evidence="2" type="ORF">F2Q69_00011999</name>
</gene>